<accession>K8EQP6</accession>
<evidence type="ECO:0000313" key="3">
    <source>
        <dbReference type="Proteomes" id="UP000198341"/>
    </source>
</evidence>
<feature type="compositionally biased region" description="Polar residues" evidence="1">
    <location>
        <begin position="628"/>
        <end position="638"/>
    </location>
</feature>
<feature type="compositionally biased region" description="Polar residues" evidence="1">
    <location>
        <begin position="764"/>
        <end position="775"/>
    </location>
</feature>
<feature type="compositionally biased region" description="Low complexity" evidence="1">
    <location>
        <begin position="362"/>
        <end position="371"/>
    </location>
</feature>
<feature type="compositionally biased region" description="Low complexity" evidence="1">
    <location>
        <begin position="573"/>
        <end position="589"/>
    </location>
</feature>
<dbReference type="EMBL" id="FO082277">
    <property type="protein sequence ID" value="CCO14745.1"/>
    <property type="molecule type" value="Genomic_DNA"/>
</dbReference>
<protein>
    <submittedName>
        <fullName evidence="2">Uncharacterized protein</fullName>
    </submittedName>
</protein>
<evidence type="ECO:0000256" key="1">
    <source>
        <dbReference type="SAM" id="MobiDB-lite"/>
    </source>
</evidence>
<dbReference type="KEGG" id="bpg:Bathy02g01310"/>
<dbReference type="AlphaFoldDB" id="K8EQP6"/>
<feature type="region of interest" description="Disordered" evidence="1">
    <location>
        <begin position="1"/>
        <end position="59"/>
    </location>
</feature>
<feature type="compositionally biased region" description="Basic and acidic residues" evidence="1">
    <location>
        <begin position="8"/>
        <end position="41"/>
    </location>
</feature>
<evidence type="ECO:0000313" key="2">
    <source>
        <dbReference type="EMBL" id="CCO14745.1"/>
    </source>
</evidence>
<feature type="region of interest" description="Disordered" evidence="1">
    <location>
        <begin position="549"/>
        <end position="640"/>
    </location>
</feature>
<feature type="compositionally biased region" description="Polar residues" evidence="1">
    <location>
        <begin position="724"/>
        <end position="749"/>
    </location>
</feature>
<feature type="compositionally biased region" description="Low complexity" evidence="1">
    <location>
        <begin position="599"/>
        <end position="616"/>
    </location>
</feature>
<feature type="compositionally biased region" description="Polar residues" evidence="1">
    <location>
        <begin position="797"/>
        <end position="808"/>
    </location>
</feature>
<keyword evidence="3" id="KW-1185">Reference proteome</keyword>
<organism evidence="2 3">
    <name type="scientific">Bathycoccus prasinos</name>
    <dbReference type="NCBI Taxonomy" id="41875"/>
    <lineage>
        <taxon>Eukaryota</taxon>
        <taxon>Viridiplantae</taxon>
        <taxon>Chlorophyta</taxon>
        <taxon>Mamiellophyceae</taxon>
        <taxon>Mamiellales</taxon>
        <taxon>Bathycoccaceae</taxon>
        <taxon>Bathycoccus</taxon>
    </lineage>
</organism>
<proteinExistence type="predicted"/>
<feature type="compositionally biased region" description="Acidic residues" evidence="1">
    <location>
        <begin position="751"/>
        <end position="763"/>
    </location>
</feature>
<name>K8EQP6_9CHLO</name>
<feature type="region of interest" description="Disordered" evidence="1">
    <location>
        <begin position="696"/>
        <end position="808"/>
    </location>
</feature>
<dbReference type="Proteomes" id="UP000198341">
    <property type="component" value="Chromosome 2"/>
</dbReference>
<dbReference type="RefSeq" id="XP_007514505.1">
    <property type="nucleotide sequence ID" value="XM_007514443.1"/>
</dbReference>
<feature type="compositionally biased region" description="Basic and acidic residues" evidence="1">
    <location>
        <begin position="304"/>
        <end position="315"/>
    </location>
</feature>
<reference evidence="2 3" key="1">
    <citation type="submission" date="2011-10" db="EMBL/GenBank/DDBJ databases">
        <authorList>
            <person name="Genoscope - CEA"/>
        </authorList>
    </citation>
    <scope>NUCLEOTIDE SEQUENCE [LARGE SCALE GENOMIC DNA]</scope>
    <source>
        <strain evidence="2 3">RCC 1105</strain>
    </source>
</reference>
<gene>
    <name evidence="2" type="ORF">Bathy02g01310</name>
</gene>
<dbReference type="GeneID" id="19017245"/>
<sequence>MSGIMERGFFDRGRKSSKKEEEEEERRFQAQLKEAMEKSLQEETSEPYVEDRPQMDQTIDQSKERFMGEVGNASTGNVFQALNESTGDGGGGNFRVEEEKEDWVVGATESVKASSGASSNGSTAYNILKHMDVFKVYWQEYPNSISGGAYKADVYDKDDQTMTSVRLAPVVKRSKNWRRKDGPLTEKEHELTEGERREICKAKVEYFRELKKEWKKKNGDGGEEGEETAYKFRIQHPTTKEPHEFRYSPASGENLGEAGKEFLIQNKFPTDKIEKYAEKIVKKMLLVMAEKNAGPVRAQPEIRVPTDEDRKRIEELLWPGSAASASKHRPARAERQSPSLSISEGAATQRKPSPPVQEIKAPTKTTTTKPTLAKEASSNKTSNTTKTRSLAQIYKFNANDKDALVYMVKESQKLKYKRGSFKDFLEESTTLREQMKRTQDPNRHDWKTLNEYVLTLSDARVKDLYGKYRIFESSEALAAGRKHYEKDERKLIEKRQKQQQLMQVQQQSQQQIKGIIETHFERSTRGNYPPMSSSISEQEQSIIETHFERAHPRGNYPPMSSSISEQEPRQPTPEEQVQQQQIRGTQRGIAEQEPRQPTPEEQVQQQQIRGTQRGGTVSPRSPRKNNHKVSNAQPSSDDYTIAELREEIEILNREKNVLELENNHLKSENFMLLKENEKVKRNNERLLKMQDTMVNLQQRQQKPQPQPQQPSVWGLHIPSIPSADDTSSVSSHTNNNGFGSNEAQQTRNNEAFEESPWLDDLLNEESTPPHRSTASLPPGFEHAIHTPENVEPGGAYTTKTPTGWGQPP</sequence>
<feature type="region of interest" description="Disordered" evidence="1">
    <location>
        <begin position="298"/>
        <end position="386"/>
    </location>
</feature>